<keyword evidence="3 5" id="KW-0408">Iron</keyword>
<evidence type="ECO:0000256" key="2">
    <source>
        <dbReference type="ARBA" id="ARBA00022723"/>
    </source>
</evidence>
<proteinExistence type="inferred from homology"/>
<comment type="similarity">
    <text evidence="5">Belongs to the NfuA family.</text>
</comment>
<comment type="subunit">
    <text evidence="5">Homodimer.</text>
</comment>
<dbReference type="PANTHER" id="PTHR11178">
    <property type="entry name" value="IRON-SULFUR CLUSTER SCAFFOLD PROTEIN NFU-RELATED"/>
    <property type="match status" value="1"/>
</dbReference>
<dbReference type="KEGG" id="bcib:IM45_1071"/>
<dbReference type="Gene3D" id="3.30.300.130">
    <property type="entry name" value="Fe-S cluster assembly (FSCA)"/>
    <property type="match status" value="1"/>
</dbReference>
<dbReference type="OrthoDB" id="9785450at2"/>
<keyword evidence="4 5" id="KW-0411">Iron-sulfur</keyword>
<evidence type="ECO:0000256" key="1">
    <source>
        <dbReference type="ARBA" id="ARBA00022485"/>
    </source>
</evidence>
<comment type="function">
    <text evidence="5">Involved in iron-sulfur cluster biogenesis. Binds a 4Fe-4S cluster, can transfer this cluster to apoproteins, and thereby intervenes in the maturation of Fe/S proteins. Could also act as a scaffold/chaperone for damaged Fe/S proteins.</text>
</comment>
<feature type="binding site" evidence="5">
    <location>
        <position position="149"/>
    </location>
    <ligand>
        <name>[4Fe-4S] cluster</name>
        <dbReference type="ChEBI" id="CHEBI:49883"/>
    </ligand>
</feature>
<evidence type="ECO:0000259" key="6">
    <source>
        <dbReference type="Pfam" id="PF01106"/>
    </source>
</evidence>
<dbReference type="Pfam" id="PF01521">
    <property type="entry name" value="Fe-S_biosyn"/>
    <property type="match status" value="1"/>
</dbReference>
<dbReference type="InterPro" id="IPR017726">
    <property type="entry name" value="Fe/S_biogenesis_protein_NfuA"/>
</dbReference>
<dbReference type="Gene3D" id="2.60.300.12">
    <property type="entry name" value="HesB-like domain"/>
    <property type="match status" value="1"/>
</dbReference>
<reference evidence="8 9" key="1">
    <citation type="journal article" date="2014" name="MBio">
        <title>Differential genome evolution between companion symbionts in an insect-bacterial symbiosis.</title>
        <authorList>
            <person name="Bennett G.M."/>
            <person name="McCutcheon J.P."/>
            <person name="MacDonald B.R."/>
            <person name="Romanovicz D."/>
            <person name="Moran N.A."/>
        </authorList>
    </citation>
    <scope>NUCLEOTIDE SEQUENCE [LARGE SCALE GENOMIC DNA]</scope>
    <source>
        <strain evidence="8 9">BGSS</strain>
    </source>
</reference>
<dbReference type="AlphaFoldDB" id="A0A088MYY2"/>
<dbReference type="InterPro" id="IPR034904">
    <property type="entry name" value="FSCA_dom_sf"/>
</dbReference>
<feature type="binding site" evidence="5">
    <location>
        <position position="152"/>
    </location>
    <ligand>
        <name>[4Fe-4S] cluster</name>
        <dbReference type="ChEBI" id="CHEBI:49883"/>
    </ligand>
</feature>
<organism evidence="8 9">
    <name type="scientific">Candidatus Palibaumannia cicadellinicola</name>
    <dbReference type="NCBI Taxonomy" id="186490"/>
    <lineage>
        <taxon>Bacteria</taxon>
        <taxon>Pseudomonadati</taxon>
        <taxon>Pseudomonadota</taxon>
        <taxon>Gammaproteobacteria</taxon>
        <taxon>Candidatus Palibaumannia</taxon>
    </lineage>
</organism>
<evidence type="ECO:0000313" key="8">
    <source>
        <dbReference type="EMBL" id="AIN47404.1"/>
    </source>
</evidence>
<evidence type="ECO:0000259" key="7">
    <source>
        <dbReference type="Pfam" id="PF01521"/>
    </source>
</evidence>
<dbReference type="InterPro" id="IPR000361">
    <property type="entry name" value="ATAP_core_dom"/>
</dbReference>
<keyword evidence="2 5" id="KW-0479">Metal-binding</keyword>
<feature type="domain" description="Core" evidence="7">
    <location>
        <begin position="2"/>
        <end position="97"/>
    </location>
</feature>
<dbReference type="SUPFAM" id="SSF89360">
    <property type="entry name" value="HesB-like domain"/>
    <property type="match status" value="1"/>
</dbReference>
<protein>
    <recommendedName>
        <fullName evidence="5">Fe/S biogenesis protein NfuA</fullName>
    </recommendedName>
</protein>
<feature type="domain" description="NIF system FeS cluster assembly NifU C-terminal" evidence="6">
    <location>
        <begin position="111"/>
        <end position="177"/>
    </location>
</feature>
<dbReference type="GO" id="GO:0016226">
    <property type="term" value="P:iron-sulfur cluster assembly"/>
    <property type="evidence" value="ECO:0007669"/>
    <property type="project" value="UniProtKB-UniRule"/>
</dbReference>
<evidence type="ECO:0000256" key="3">
    <source>
        <dbReference type="ARBA" id="ARBA00023004"/>
    </source>
</evidence>
<name>A0A088MYY2_9GAMM</name>
<dbReference type="HAMAP" id="MF_01637">
    <property type="entry name" value="Fe_S_biogen_NfuA"/>
    <property type="match status" value="1"/>
</dbReference>
<dbReference type="InterPro" id="IPR035903">
    <property type="entry name" value="HesB-like_dom_sf"/>
</dbReference>
<dbReference type="eggNOG" id="COG0694">
    <property type="taxonomic scope" value="Bacteria"/>
</dbReference>
<gene>
    <name evidence="5" type="primary">nfuA</name>
    <name evidence="8" type="ORF">IM45_1071</name>
</gene>
<evidence type="ECO:0000256" key="4">
    <source>
        <dbReference type="ARBA" id="ARBA00023014"/>
    </source>
</evidence>
<dbReference type="GO" id="GO:0051539">
    <property type="term" value="F:4 iron, 4 sulfur cluster binding"/>
    <property type="evidence" value="ECO:0007669"/>
    <property type="project" value="UniProtKB-UniRule"/>
</dbReference>
<dbReference type="RefSeq" id="WP_038498966.1">
    <property type="nucleotide sequence ID" value="NZ_CP008985.1"/>
</dbReference>
<dbReference type="Pfam" id="PF01106">
    <property type="entry name" value="NifU"/>
    <property type="match status" value="1"/>
</dbReference>
<evidence type="ECO:0000313" key="9">
    <source>
        <dbReference type="Proteomes" id="UP000067325"/>
    </source>
</evidence>
<dbReference type="Proteomes" id="UP000067325">
    <property type="component" value="Chromosome"/>
</dbReference>
<dbReference type="NCBIfam" id="NF008392">
    <property type="entry name" value="PRK11190.1"/>
    <property type="match status" value="1"/>
</dbReference>
<dbReference type="EMBL" id="CP008985">
    <property type="protein sequence ID" value="AIN47404.1"/>
    <property type="molecule type" value="Genomic_DNA"/>
</dbReference>
<accession>A0A088MYY2</accession>
<dbReference type="PANTHER" id="PTHR11178:SF51">
    <property type="entry name" value="FE_S BIOGENESIS PROTEIN NFUA"/>
    <property type="match status" value="1"/>
</dbReference>
<dbReference type="SUPFAM" id="SSF117916">
    <property type="entry name" value="Fe-S cluster assembly (FSCA) domain-like"/>
    <property type="match status" value="1"/>
</dbReference>
<sequence length="191" mass="21745">MIFITNAAQKYFVQLLKKKKTGTQIRIFVMNPGRYNAECGISYCPTEEIEVNDLQLKFDEFIAYIDEYSAPYLKDAEIDLIDDKLGIQLTLKTPNIKIPEIDCQASLVERVKHVLCVDINPQLASHGGNITLIEITPDMFALLQFSGGCHGCSMVHHTLKENIEKKLLEMFPQLQGVQDITEHNHGEHSYY</sequence>
<keyword evidence="1 5" id="KW-0004">4Fe-4S</keyword>
<evidence type="ECO:0000256" key="5">
    <source>
        <dbReference type="HAMAP-Rule" id="MF_01637"/>
    </source>
</evidence>
<dbReference type="GO" id="GO:0051604">
    <property type="term" value="P:protein maturation"/>
    <property type="evidence" value="ECO:0007669"/>
    <property type="project" value="UniProtKB-UniRule"/>
</dbReference>
<dbReference type="InterPro" id="IPR001075">
    <property type="entry name" value="NIF_FeS_clus_asmbl_NifU_C"/>
</dbReference>
<dbReference type="GO" id="GO:0005506">
    <property type="term" value="F:iron ion binding"/>
    <property type="evidence" value="ECO:0007669"/>
    <property type="project" value="InterPro"/>
</dbReference>
<comment type="cofactor">
    <cofactor evidence="5">
        <name>[4Fe-4S] cluster</name>
        <dbReference type="ChEBI" id="CHEBI:49883"/>
    </cofactor>
    <text evidence="5">Binds 1 [4Fe-4S] cluster per subunit. The cluster is presumably bound at the interface of two monomers.</text>
</comment>
<dbReference type="NCBIfam" id="TIGR03341">
    <property type="entry name" value="YhgI_GntY"/>
    <property type="match status" value="1"/>
</dbReference>